<evidence type="ECO:0000256" key="5">
    <source>
        <dbReference type="ARBA" id="ARBA00022989"/>
    </source>
</evidence>
<name>A0AAV8UX58_9RHOD</name>
<dbReference type="Proteomes" id="UP001157974">
    <property type="component" value="Unassembled WGS sequence"/>
</dbReference>
<evidence type="ECO:0000256" key="3">
    <source>
        <dbReference type="ARBA" id="ARBA00022692"/>
    </source>
</evidence>
<sequence>MNDLKKGKLVSALLIAWSALYMVVVVASYLHDSKWIQTGVSIPGYLLVVFGCYSLWTVGFGLATFPECPRALHDLGKEIRAAKDDLSDRRKKRPN</sequence>
<evidence type="ECO:0000313" key="9">
    <source>
        <dbReference type="Proteomes" id="UP001157974"/>
    </source>
</evidence>
<proteinExistence type="inferred from homology"/>
<dbReference type="EMBL" id="JAMWBK010000004">
    <property type="protein sequence ID" value="KAJ8906181.1"/>
    <property type="molecule type" value="Genomic_DNA"/>
</dbReference>
<feature type="transmembrane region" description="Helical" evidence="7">
    <location>
        <begin position="12"/>
        <end position="30"/>
    </location>
</feature>
<evidence type="ECO:0000256" key="6">
    <source>
        <dbReference type="ARBA" id="ARBA00023136"/>
    </source>
</evidence>
<keyword evidence="5 7" id="KW-1133">Transmembrane helix</keyword>
<evidence type="ECO:0000256" key="1">
    <source>
        <dbReference type="ARBA" id="ARBA00004477"/>
    </source>
</evidence>
<dbReference type="PANTHER" id="PTHR16433:SF0">
    <property type="entry name" value="DOLICHOL-PHOSPHATE MANNOSYLTRANSFERASE SUBUNIT 3"/>
    <property type="match status" value="1"/>
</dbReference>
<keyword evidence="4 7" id="KW-0256">Endoplasmic reticulum</keyword>
<gene>
    <name evidence="8" type="ORF">NDN08_002676</name>
</gene>
<protein>
    <recommendedName>
        <fullName evidence="7">Dolichol-phosphate mannosyltransferase subunit 3</fullName>
    </recommendedName>
</protein>
<feature type="transmembrane region" description="Helical" evidence="7">
    <location>
        <begin position="42"/>
        <end position="65"/>
    </location>
</feature>
<evidence type="ECO:0000256" key="2">
    <source>
        <dbReference type="ARBA" id="ARBA00010430"/>
    </source>
</evidence>
<reference evidence="8 9" key="1">
    <citation type="journal article" date="2023" name="Nat. Commun.">
        <title>Origin of minicircular mitochondrial genomes in red algae.</title>
        <authorList>
            <person name="Lee Y."/>
            <person name="Cho C.H."/>
            <person name="Lee Y.M."/>
            <person name="Park S.I."/>
            <person name="Yang J.H."/>
            <person name="West J.A."/>
            <person name="Bhattacharya D."/>
            <person name="Yoon H.S."/>
        </authorList>
    </citation>
    <scope>NUCLEOTIDE SEQUENCE [LARGE SCALE GENOMIC DNA]</scope>
    <source>
        <strain evidence="8 9">CCMP1338</strain>
        <tissue evidence="8">Whole cell</tissue>
    </source>
</reference>
<evidence type="ECO:0000256" key="4">
    <source>
        <dbReference type="ARBA" id="ARBA00022824"/>
    </source>
</evidence>
<dbReference type="GO" id="GO:0005789">
    <property type="term" value="C:endoplasmic reticulum membrane"/>
    <property type="evidence" value="ECO:0007669"/>
    <property type="project" value="UniProtKB-SubCell"/>
</dbReference>
<comment type="pathway">
    <text evidence="7">Protein modification; protein glycosylation.</text>
</comment>
<keyword evidence="9" id="KW-1185">Reference proteome</keyword>
<accession>A0AAV8UX58</accession>
<dbReference type="AlphaFoldDB" id="A0AAV8UX58"/>
<comment type="function">
    <text evidence="7">Stabilizer subunit of the dolichol-phosphate mannose (DPM) synthase complex; tethers catalytic subunit to the ER.</text>
</comment>
<comment type="caution">
    <text evidence="8">The sequence shown here is derived from an EMBL/GenBank/DDBJ whole genome shotgun (WGS) entry which is preliminary data.</text>
</comment>
<comment type="subcellular location">
    <subcellularLocation>
        <location evidence="1 7">Endoplasmic reticulum membrane</location>
        <topology evidence="1 7">Multi-pass membrane protein</topology>
    </subcellularLocation>
</comment>
<evidence type="ECO:0000256" key="7">
    <source>
        <dbReference type="RuleBase" id="RU365085"/>
    </source>
</evidence>
<dbReference type="PANTHER" id="PTHR16433">
    <property type="entry name" value="DOLICHOL-PHOSPHATE MANNOSYLTRANSFERASE SUBUNIT 3"/>
    <property type="match status" value="1"/>
</dbReference>
<dbReference type="GO" id="GO:0006506">
    <property type="term" value="P:GPI anchor biosynthetic process"/>
    <property type="evidence" value="ECO:0007669"/>
    <property type="project" value="TreeGrafter"/>
</dbReference>
<organism evidence="8 9">
    <name type="scientific">Rhodosorus marinus</name>
    <dbReference type="NCBI Taxonomy" id="101924"/>
    <lineage>
        <taxon>Eukaryota</taxon>
        <taxon>Rhodophyta</taxon>
        <taxon>Stylonematophyceae</taxon>
        <taxon>Stylonematales</taxon>
        <taxon>Stylonemataceae</taxon>
        <taxon>Rhodosorus</taxon>
    </lineage>
</organism>
<keyword evidence="6 7" id="KW-0472">Membrane</keyword>
<dbReference type="GO" id="GO:0033185">
    <property type="term" value="C:dolichol-phosphate-mannose synthase complex"/>
    <property type="evidence" value="ECO:0007669"/>
    <property type="project" value="TreeGrafter"/>
</dbReference>
<evidence type="ECO:0000313" key="8">
    <source>
        <dbReference type="EMBL" id="KAJ8906181.1"/>
    </source>
</evidence>
<comment type="similarity">
    <text evidence="2 7">Belongs to the DPM3 family.</text>
</comment>
<keyword evidence="3 7" id="KW-0812">Transmembrane</keyword>
<comment type="subunit">
    <text evidence="7">Component of the dolichol-phosphate mannose (DPM) synthase complex.</text>
</comment>
<dbReference type="InterPro" id="IPR013174">
    <property type="entry name" value="DPM3"/>
</dbReference>
<dbReference type="Pfam" id="PF08285">
    <property type="entry name" value="DPM3"/>
    <property type="match status" value="1"/>
</dbReference>